<keyword evidence="6 8" id="KW-0472">Membrane</keyword>
<name>A0A2U2RJT2_9MICO</name>
<keyword evidence="7 8" id="KW-0464">Manganese</keyword>
<dbReference type="GO" id="GO:0005384">
    <property type="term" value="F:manganese ion transmembrane transporter activity"/>
    <property type="evidence" value="ECO:0007669"/>
    <property type="project" value="UniProtKB-UniRule"/>
</dbReference>
<comment type="subcellular location">
    <subcellularLocation>
        <location evidence="8">Cell membrane</location>
        <topology evidence="8">Multi-pass membrane protein</topology>
    </subcellularLocation>
</comment>
<feature type="transmembrane region" description="Helical" evidence="8">
    <location>
        <begin position="174"/>
        <end position="191"/>
    </location>
</feature>
<feature type="transmembrane region" description="Helical" evidence="8">
    <location>
        <begin position="141"/>
        <end position="162"/>
    </location>
</feature>
<keyword evidence="5 8" id="KW-0406">Ion transport</keyword>
<dbReference type="InterPro" id="IPR003810">
    <property type="entry name" value="Mntp/YtaF"/>
</dbReference>
<evidence type="ECO:0000256" key="4">
    <source>
        <dbReference type="ARBA" id="ARBA00022989"/>
    </source>
</evidence>
<evidence type="ECO:0000256" key="1">
    <source>
        <dbReference type="ARBA" id="ARBA00022448"/>
    </source>
</evidence>
<organism evidence="9 10">
    <name type="scientific">Brachybacterium endophyticum</name>
    <dbReference type="NCBI Taxonomy" id="2182385"/>
    <lineage>
        <taxon>Bacteria</taxon>
        <taxon>Bacillati</taxon>
        <taxon>Actinomycetota</taxon>
        <taxon>Actinomycetes</taxon>
        <taxon>Micrococcales</taxon>
        <taxon>Dermabacteraceae</taxon>
        <taxon>Brachybacterium</taxon>
    </lineage>
</organism>
<feature type="transmembrane region" description="Helical" evidence="8">
    <location>
        <begin position="38"/>
        <end position="60"/>
    </location>
</feature>
<dbReference type="PANTHER" id="PTHR35529:SF1">
    <property type="entry name" value="MANGANESE EFFLUX PUMP MNTP-RELATED"/>
    <property type="match status" value="1"/>
</dbReference>
<keyword evidence="4 8" id="KW-1133">Transmembrane helix</keyword>
<dbReference type="GO" id="GO:0005886">
    <property type="term" value="C:plasma membrane"/>
    <property type="evidence" value="ECO:0007669"/>
    <property type="project" value="UniProtKB-SubCell"/>
</dbReference>
<dbReference type="InterPro" id="IPR022929">
    <property type="entry name" value="Put_MntP"/>
</dbReference>
<evidence type="ECO:0000256" key="6">
    <source>
        <dbReference type="ARBA" id="ARBA00023136"/>
    </source>
</evidence>
<dbReference type="Pfam" id="PF02659">
    <property type="entry name" value="Mntp"/>
    <property type="match status" value="1"/>
</dbReference>
<comment type="caution">
    <text evidence="9">The sequence shown here is derived from an EMBL/GenBank/DDBJ whole genome shotgun (WGS) entry which is preliminary data.</text>
</comment>
<keyword evidence="10" id="KW-1185">Reference proteome</keyword>
<dbReference type="Proteomes" id="UP000245590">
    <property type="component" value="Unassembled WGS sequence"/>
</dbReference>
<reference evidence="9 10" key="1">
    <citation type="submission" date="2018-05" db="EMBL/GenBank/DDBJ databases">
        <title>Brachybacterium sp. M1HQ-2T, whole genome shotgun sequence.</title>
        <authorList>
            <person name="Tuo L."/>
        </authorList>
    </citation>
    <scope>NUCLEOTIDE SEQUENCE [LARGE SCALE GENOMIC DNA]</scope>
    <source>
        <strain evidence="9 10">M1HQ-2</strain>
    </source>
</reference>
<evidence type="ECO:0000256" key="8">
    <source>
        <dbReference type="HAMAP-Rule" id="MF_01521"/>
    </source>
</evidence>
<evidence type="ECO:0000256" key="5">
    <source>
        <dbReference type="ARBA" id="ARBA00023065"/>
    </source>
</evidence>
<gene>
    <name evidence="8" type="primary">mntP</name>
    <name evidence="9" type="ORF">DEO23_09965</name>
</gene>
<comment type="caution">
    <text evidence="8">Lacks conserved residue(s) required for the propagation of feature annotation.</text>
</comment>
<comment type="function">
    <text evidence="8">Probably functions as a manganese efflux pump.</text>
</comment>
<dbReference type="OrthoDB" id="9811590at2"/>
<proteinExistence type="inferred from homology"/>
<evidence type="ECO:0000313" key="10">
    <source>
        <dbReference type="Proteomes" id="UP000245590"/>
    </source>
</evidence>
<dbReference type="RefSeq" id="WP_109275870.1">
    <property type="nucleotide sequence ID" value="NZ_QFKX01000003.1"/>
</dbReference>
<keyword evidence="3 8" id="KW-0812">Transmembrane</keyword>
<accession>A0A2U2RJT2</accession>
<protein>
    <recommendedName>
        <fullName evidence="8">Putative manganese efflux pump MntP</fullName>
    </recommendedName>
</protein>
<dbReference type="AlphaFoldDB" id="A0A2U2RJT2"/>
<evidence type="ECO:0000256" key="3">
    <source>
        <dbReference type="ARBA" id="ARBA00022692"/>
    </source>
</evidence>
<dbReference type="HAMAP" id="MF_01521">
    <property type="entry name" value="MntP_pump"/>
    <property type="match status" value="1"/>
</dbReference>
<evidence type="ECO:0000256" key="7">
    <source>
        <dbReference type="ARBA" id="ARBA00023211"/>
    </source>
</evidence>
<dbReference type="PANTHER" id="PTHR35529">
    <property type="entry name" value="MANGANESE EFFLUX PUMP MNTP-RELATED"/>
    <property type="match status" value="1"/>
</dbReference>
<evidence type="ECO:0000256" key="2">
    <source>
        <dbReference type="ARBA" id="ARBA00022475"/>
    </source>
</evidence>
<evidence type="ECO:0000313" key="9">
    <source>
        <dbReference type="EMBL" id="PWH06123.1"/>
    </source>
</evidence>
<keyword evidence="2 8" id="KW-1003">Cell membrane</keyword>
<dbReference type="EMBL" id="QFKX01000003">
    <property type="protein sequence ID" value="PWH06123.1"/>
    <property type="molecule type" value="Genomic_DNA"/>
</dbReference>
<keyword evidence="1 8" id="KW-0813">Transport</keyword>
<comment type="similarity">
    <text evidence="8">Belongs to the MntP (TC 9.B.29) family.</text>
</comment>
<sequence>MTLATAATLLILALGVSADAFAVSLGRGLQIRGKLLFNALVLAAAFGIAQAVMPLLGWLLGAAFGSYVDKVDHWIAFGLLALVGGRMIWQALHPEAEEELPEDPDHPDHRVTPREVTVLALATSIDAFAVGISIAFSKLSIWMAVPVIGVVTFVLSFVAVFLGQRIGRRFRTPAEVIGGIILILIGLQILLEHLGVL</sequence>